<organism evidence="1 2">
    <name type="scientific">Candidatus Komeilibacteria bacterium RIFCSPLOWO2_02_FULL_48_11</name>
    <dbReference type="NCBI Taxonomy" id="1798553"/>
    <lineage>
        <taxon>Bacteria</taxon>
        <taxon>Candidatus Komeiliibacteriota</taxon>
    </lineage>
</organism>
<evidence type="ECO:0000313" key="2">
    <source>
        <dbReference type="Proteomes" id="UP000178109"/>
    </source>
</evidence>
<accession>A0A1G2BR37</accession>
<evidence type="ECO:0008006" key="3">
    <source>
        <dbReference type="Google" id="ProtNLM"/>
    </source>
</evidence>
<dbReference type="EMBL" id="MHKO01000042">
    <property type="protein sequence ID" value="OGY91594.1"/>
    <property type="molecule type" value="Genomic_DNA"/>
</dbReference>
<evidence type="ECO:0000313" key="1">
    <source>
        <dbReference type="EMBL" id="OGY91594.1"/>
    </source>
</evidence>
<sequence>MGVIIVAVWDFFPGKEASQPQAEGPAADLSFLNEPPTVTGQEFDADNRDVFEQTMGGASGETISPLEQEARSLATFFIERFGTYSSDADFANIDDLQSFMTPAMRGWAERFKKSQPQSQGYSAIVTEVASLATKSFAPLERRAVFDIIANRTESKGGQSEVYRQKATIELAQTSSGAWLVSSLYWGERL</sequence>
<dbReference type="STRING" id="1798553.A3H70_03250"/>
<dbReference type="Proteomes" id="UP000178109">
    <property type="component" value="Unassembled WGS sequence"/>
</dbReference>
<comment type="caution">
    <text evidence="1">The sequence shown here is derived from an EMBL/GenBank/DDBJ whole genome shotgun (WGS) entry which is preliminary data.</text>
</comment>
<name>A0A1G2BR37_9BACT</name>
<protein>
    <recommendedName>
        <fullName evidence="3">Tim44-like domain-containing protein</fullName>
    </recommendedName>
</protein>
<reference evidence="1 2" key="1">
    <citation type="journal article" date="2016" name="Nat. Commun.">
        <title>Thousands of microbial genomes shed light on interconnected biogeochemical processes in an aquifer system.</title>
        <authorList>
            <person name="Anantharaman K."/>
            <person name="Brown C.T."/>
            <person name="Hug L.A."/>
            <person name="Sharon I."/>
            <person name="Castelle C.J."/>
            <person name="Probst A.J."/>
            <person name="Thomas B.C."/>
            <person name="Singh A."/>
            <person name="Wilkins M.J."/>
            <person name="Karaoz U."/>
            <person name="Brodie E.L."/>
            <person name="Williams K.H."/>
            <person name="Hubbard S.S."/>
            <person name="Banfield J.F."/>
        </authorList>
    </citation>
    <scope>NUCLEOTIDE SEQUENCE [LARGE SCALE GENOMIC DNA]</scope>
</reference>
<dbReference type="AlphaFoldDB" id="A0A1G2BR37"/>
<gene>
    <name evidence="1" type="ORF">A3H70_03250</name>
</gene>
<proteinExistence type="predicted"/>